<dbReference type="PANTHER" id="PTHR30329">
    <property type="entry name" value="STATOR ELEMENT OF FLAGELLAR MOTOR COMPLEX"/>
    <property type="match status" value="1"/>
</dbReference>
<dbReference type="Gene3D" id="3.30.1330.60">
    <property type="entry name" value="OmpA-like domain"/>
    <property type="match status" value="1"/>
</dbReference>
<keyword evidence="5 8" id="KW-0998">Cell outer membrane</keyword>
<keyword evidence="2 8" id="KW-0732">Signal</keyword>
<evidence type="ECO:0000256" key="8">
    <source>
        <dbReference type="HAMAP-Rule" id="MF_02204"/>
    </source>
</evidence>
<evidence type="ECO:0000256" key="10">
    <source>
        <dbReference type="SAM" id="SignalP"/>
    </source>
</evidence>
<proteinExistence type="inferred from homology"/>
<evidence type="ECO:0000256" key="7">
    <source>
        <dbReference type="ARBA" id="ARBA00023306"/>
    </source>
</evidence>
<dbReference type="EMBL" id="JADJMS010000051">
    <property type="protein sequence ID" value="MBK7417361.1"/>
    <property type="molecule type" value="Genomic_DNA"/>
</dbReference>
<dbReference type="PROSITE" id="PS51123">
    <property type="entry name" value="OMPA_2"/>
    <property type="match status" value="1"/>
</dbReference>
<comment type="subunit">
    <text evidence="8">The Tol-Pal system is composed of five core proteins: the inner membrane proteins TolA, TolQ and TolR, the periplasmic protein TolB and the outer membrane protein Pal. They form a network linking the inner and outer membranes and the peptidoglycan layer.</text>
</comment>
<keyword evidence="1 8" id="KW-0132">Cell division</keyword>
<dbReference type="PROSITE" id="PS51257">
    <property type="entry name" value="PROKAR_LIPOPROTEIN"/>
    <property type="match status" value="1"/>
</dbReference>
<evidence type="ECO:0000256" key="6">
    <source>
        <dbReference type="ARBA" id="ARBA00023288"/>
    </source>
</evidence>
<evidence type="ECO:0000313" key="13">
    <source>
        <dbReference type="Proteomes" id="UP000739411"/>
    </source>
</evidence>
<dbReference type="GO" id="GO:0009279">
    <property type="term" value="C:cell outer membrane"/>
    <property type="evidence" value="ECO:0007669"/>
    <property type="project" value="UniProtKB-SubCell"/>
</dbReference>
<reference evidence="12 13" key="1">
    <citation type="submission" date="2020-10" db="EMBL/GenBank/DDBJ databases">
        <title>Connecting structure to function with the recovery of over 1000 high-quality activated sludge metagenome-assembled genomes encoding full-length rRNA genes using long-read sequencing.</title>
        <authorList>
            <person name="Singleton C.M."/>
            <person name="Petriglieri F."/>
            <person name="Kristensen J.M."/>
            <person name="Kirkegaard R.H."/>
            <person name="Michaelsen T.Y."/>
            <person name="Andersen M.H."/>
            <person name="Karst S.M."/>
            <person name="Dueholm M.S."/>
            <person name="Nielsen P.H."/>
            <person name="Albertsen M."/>
        </authorList>
    </citation>
    <scope>NUCLEOTIDE SEQUENCE [LARGE SCALE GENOMIC DNA]</scope>
    <source>
        <strain evidence="12">EsbW_18-Q3-R4-48_BATAC.463</strain>
    </source>
</reference>
<organism evidence="12 13">
    <name type="scientific">Candidatus Dechloromonas phosphorivorans</name>
    <dbReference type="NCBI Taxonomy" id="2899244"/>
    <lineage>
        <taxon>Bacteria</taxon>
        <taxon>Pseudomonadati</taxon>
        <taxon>Pseudomonadota</taxon>
        <taxon>Betaproteobacteria</taxon>
        <taxon>Rhodocyclales</taxon>
        <taxon>Azonexaceae</taxon>
        <taxon>Dechloromonas</taxon>
    </lineage>
</organism>
<evidence type="ECO:0000313" key="12">
    <source>
        <dbReference type="EMBL" id="MBK7417361.1"/>
    </source>
</evidence>
<feature type="signal peptide" evidence="10">
    <location>
        <begin position="1"/>
        <end position="23"/>
    </location>
</feature>
<protein>
    <recommendedName>
        <fullName evidence="8">Peptidoglycan-associated lipoprotein</fullName>
        <shortName evidence="8">PAL</shortName>
    </recommendedName>
</protein>
<dbReference type="InterPro" id="IPR006664">
    <property type="entry name" value="OMP_bac"/>
</dbReference>
<dbReference type="SUPFAM" id="SSF103088">
    <property type="entry name" value="OmpA-like"/>
    <property type="match status" value="1"/>
</dbReference>
<evidence type="ECO:0000256" key="4">
    <source>
        <dbReference type="ARBA" id="ARBA00023139"/>
    </source>
</evidence>
<dbReference type="PANTHER" id="PTHR30329:SF21">
    <property type="entry name" value="LIPOPROTEIN YIAD-RELATED"/>
    <property type="match status" value="1"/>
</dbReference>
<dbReference type="InterPro" id="IPR039001">
    <property type="entry name" value="Pal"/>
</dbReference>
<accession>A0A935K0H2</accession>
<dbReference type="GO" id="GO:0051301">
    <property type="term" value="P:cell division"/>
    <property type="evidence" value="ECO:0007669"/>
    <property type="project" value="UniProtKB-UniRule"/>
</dbReference>
<dbReference type="CDD" id="cd07185">
    <property type="entry name" value="OmpA_C-like"/>
    <property type="match status" value="1"/>
</dbReference>
<evidence type="ECO:0000256" key="1">
    <source>
        <dbReference type="ARBA" id="ARBA00022618"/>
    </source>
</evidence>
<feature type="chain" id="PRO_5037780119" description="Peptidoglycan-associated lipoprotein" evidence="10">
    <location>
        <begin position="24"/>
        <end position="181"/>
    </location>
</feature>
<keyword evidence="3 8" id="KW-0472">Membrane</keyword>
<dbReference type="PRINTS" id="PR01021">
    <property type="entry name" value="OMPADOMAIN"/>
</dbReference>
<keyword evidence="4 8" id="KW-0564">Palmitate</keyword>
<feature type="domain" description="OmpA-like" evidence="11">
    <location>
        <begin position="59"/>
        <end position="176"/>
    </location>
</feature>
<comment type="subcellular location">
    <subcellularLocation>
        <location evidence="8">Cell outer membrane</location>
        <topology evidence="8">Lipid-anchor</topology>
    </subcellularLocation>
</comment>
<evidence type="ECO:0000256" key="9">
    <source>
        <dbReference type="SAM" id="MobiDB-lite"/>
    </source>
</evidence>
<keyword evidence="7 8" id="KW-0131">Cell cycle</keyword>
<dbReference type="AlphaFoldDB" id="A0A935K0H2"/>
<dbReference type="InterPro" id="IPR006665">
    <property type="entry name" value="OmpA-like"/>
</dbReference>
<comment type="function">
    <text evidence="8">Part of the Tol-Pal system, which plays a role in outer membrane invagination during cell division and is important for maintaining outer membrane integrity.</text>
</comment>
<dbReference type="InterPro" id="IPR050330">
    <property type="entry name" value="Bact_OuterMem_StrucFunc"/>
</dbReference>
<gene>
    <name evidence="8 12" type="primary">pal</name>
    <name evidence="12" type="ORF">IPJ38_21980</name>
</gene>
<dbReference type="HAMAP" id="MF_02204">
    <property type="entry name" value="Pal"/>
    <property type="match status" value="1"/>
</dbReference>
<evidence type="ECO:0000256" key="2">
    <source>
        <dbReference type="ARBA" id="ARBA00022729"/>
    </source>
</evidence>
<name>A0A935K0H2_9RHOO</name>
<feature type="region of interest" description="Disordered" evidence="9">
    <location>
        <begin position="143"/>
        <end position="163"/>
    </location>
</feature>
<evidence type="ECO:0000259" key="11">
    <source>
        <dbReference type="PROSITE" id="PS51123"/>
    </source>
</evidence>
<dbReference type="InterPro" id="IPR036737">
    <property type="entry name" value="OmpA-like_sf"/>
</dbReference>
<evidence type="ECO:0000256" key="3">
    <source>
        <dbReference type="ARBA" id="ARBA00023136"/>
    </source>
</evidence>
<comment type="similarity">
    <text evidence="8">Belongs to the Pal lipoprotein family.</text>
</comment>
<dbReference type="NCBIfam" id="TIGR02802">
    <property type="entry name" value="Pal_lipo"/>
    <property type="match status" value="1"/>
</dbReference>
<comment type="caution">
    <text evidence="12">The sequence shown here is derived from an EMBL/GenBank/DDBJ whole genome shotgun (WGS) entry which is preliminary data.</text>
</comment>
<dbReference type="InterPro" id="IPR014169">
    <property type="entry name" value="Pal_lipo_C"/>
</dbReference>
<dbReference type="Pfam" id="PF00691">
    <property type="entry name" value="OmpA"/>
    <property type="match status" value="1"/>
</dbReference>
<keyword evidence="6 8" id="KW-0449">Lipoprotein</keyword>
<evidence type="ECO:0000256" key="5">
    <source>
        <dbReference type="ARBA" id="ARBA00023237"/>
    </source>
</evidence>
<dbReference type="Proteomes" id="UP000739411">
    <property type="component" value="Unassembled WGS sequence"/>
</dbReference>
<sequence>MKKLLIPALLSALIIGCSSTPIPDETGGAPVESRSGSGSGVAPVVAGGLDSRGLPNELTDPKSVLSKRSVYFDLDSYEVKDEYKDLVAAHAKYLVNNRAFKMLIQGNTDERGSREYNLALGQKRAEAIKRSLTLLGAKEDQLESVSLGEEKPKDAGHDEAAWSQNRRGDMLYKAADGRGEF</sequence>
<feature type="compositionally biased region" description="Basic and acidic residues" evidence="9">
    <location>
        <begin position="148"/>
        <end position="163"/>
    </location>
</feature>